<dbReference type="Gene3D" id="3.40.50.150">
    <property type="entry name" value="Vaccinia Virus protein VP39"/>
    <property type="match status" value="1"/>
</dbReference>
<organism evidence="3 4">
    <name type="scientific">Meganyctiphanes norvegica</name>
    <name type="common">Northern krill</name>
    <name type="synonym">Thysanopoda norvegica</name>
    <dbReference type="NCBI Taxonomy" id="48144"/>
    <lineage>
        <taxon>Eukaryota</taxon>
        <taxon>Metazoa</taxon>
        <taxon>Ecdysozoa</taxon>
        <taxon>Arthropoda</taxon>
        <taxon>Crustacea</taxon>
        <taxon>Multicrustacea</taxon>
        <taxon>Malacostraca</taxon>
        <taxon>Eumalacostraca</taxon>
        <taxon>Eucarida</taxon>
        <taxon>Euphausiacea</taxon>
        <taxon>Euphausiidae</taxon>
        <taxon>Meganyctiphanes</taxon>
    </lineage>
</organism>
<dbReference type="InterPro" id="IPR053202">
    <property type="entry name" value="EGF_Rcpt_Signaling_Reg"/>
</dbReference>
<dbReference type="SUPFAM" id="SSF53335">
    <property type="entry name" value="S-adenosyl-L-methionine-dependent methyltransferases"/>
    <property type="match status" value="1"/>
</dbReference>
<keyword evidence="4" id="KW-1185">Reference proteome</keyword>
<dbReference type="AlphaFoldDB" id="A0AAV2QHU7"/>
<dbReference type="GO" id="GO:0006888">
    <property type="term" value="P:endoplasmic reticulum to Golgi vesicle-mediated transport"/>
    <property type="evidence" value="ECO:0007669"/>
    <property type="project" value="TreeGrafter"/>
</dbReference>
<evidence type="ECO:0000313" key="3">
    <source>
        <dbReference type="EMBL" id="CAL4085648.1"/>
    </source>
</evidence>
<keyword evidence="1" id="KW-0812">Transmembrane</keyword>
<protein>
    <recommendedName>
        <fullName evidence="2">Methyltransferase FkbM domain-containing protein</fullName>
    </recommendedName>
</protein>
<evidence type="ECO:0000313" key="4">
    <source>
        <dbReference type="Proteomes" id="UP001497623"/>
    </source>
</evidence>
<dbReference type="Pfam" id="PF05050">
    <property type="entry name" value="Methyltransf_21"/>
    <property type="match status" value="1"/>
</dbReference>
<keyword evidence="1" id="KW-0472">Membrane</keyword>
<comment type="caution">
    <text evidence="3">The sequence shown here is derived from an EMBL/GenBank/DDBJ whole genome shotgun (WGS) entry which is preliminary data.</text>
</comment>
<feature type="transmembrane region" description="Helical" evidence="1">
    <location>
        <begin position="12"/>
        <end position="36"/>
    </location>
</feature>
<dbReference type="EMBL" id="CAXKWB010007109">
    <property type="protein sequence ID" value="CAL4085648.1"/>
    <property type="molecule type" value="Genomic_DNA"/>
</dbReference>
<dbReference type="PANTHER" id="PTHR34009:SF2">
    <property type="entry name" value="PROTEIN STAR"/>
    <property type="match status" value="1"/>
</dbReference>
<dbReference type="GO" id="GO:0031902">
    <property type="term" value="C:late endosome membrane"/>
    <property type="evidence" value="ECO:0007669"/>
    <property type="project" value="TreeGrafter"/>
</dbReference>
<evidence type="ECO:0000259" key="2">
    <source>
        <dbReference type="Pfam" id="PF05050"/>
    </source>
</evidence>
<dbReference type="Proteomes" id="UP001497623">
    <property type="component" value="Unassembled WGS sequence"/>
</dbReference>
<dbReference type="InterPro" id="IPR006342">
    <property type="entry name" value="FkbM_mtfrase"/>
</dbReference>
<dbReference type="GO" id="GO:0016197">
    <property type="term" value="P:endosomal transport"/>
    <property type="evidence" value="ECO:0007669"/>
    <property type="project" value="TreeGrafter"/>
</dbReference>
<reference evidence="3 4" key="1">
    <citation type="submission" date="2024-05" db="EMBL/GenBank/DDBJ databases">
        <authorList>
            <person name="Wallberg A."/>
        </authorList>
    </citation>
    <scope>NUCLEOTIDE SEQUENCE [LARGE SCALE GENOMIC DNA]</scope>
</reference>
<dbReference type="PANTHER" id="PTHR34009">
    <property type="entry name" value="PROTEIN STAR"/>
    <property type="match status" value="1"/>
</dbReference>
<proteinExistence type="predicted"/>
<name>A0AAV2QHU7_MEGNR</name>
<feature type="non-terminal residue" evidence="3">
    <location>
        <position position="335"/>
    </location>
</feature>
<accession>A0AAV2QHU7</accession>
<dbReference type="GO" id="GO:0005794">
    <property type="term" value="C:Golgi apparatus"/>
    <property type="evidence" value="ECO:0007669"/>
    <property type="project" value="TreeGrafter"/>
</dbReference>
<evidence type="ECO:0000256" key="1">
    <source>
        <dbReference type="SAM" id="Phobius"/>
    </source>
</evidence>
<keyword evidence="1" id="KW-1133">Transmembrane helix</keyword>
<dbReference type="GO" id="GO:0005789">
    <property type="term" value="C:endoplasmic reticulum membrane"/>
    <property type="evidence" value="ECO:0007669"/>
    <property type="project" value="TreeGrafter"/>
</dbReference>
<sequence length="335" mass="38546">MRILYNYNCPRCWRVVLGSVLALGIVSLVMLATTALTPRYSAYLLRSLEGPIPQDDPELLHFLINQVLEPPSTDPYNLLGKNNIALQGVDDSEVFYKMQIQKIFAEKTDGWFLEAGALDGETMSNTIWLEKERGWTGLLVEADPHDYEALKEKQRKAWSANCCLAPNPYPSKMTFTDHSHYAGPMAVSLGFKMRAMHALSNYVEKIDLGNSWFRRVQCIPLPSILSALKVSHLDLFSLDVEGAEMDILATLDFNKIEVDVLFLEWKRIPVIEEQYKVIKELETKGMVKYLVFKEDLIFFRKGSSYHKRMEQDLKPVSQMYVVEEVKKYRKKFNIS</sequence>
<dbReference type="GO" id="GO:0005886">
    <property type="term" value="C:plasma membrane"/>
    <property type="evidence" value="ECO:0007669"/>
    <property type="project" value="TreeGrafter"/>
</dbReference>
<feature type="domain" description="Methyltransferase FkbM" evidence="2">
    <location>
        <begin position="115"/>
        <end position="271"/>
    </location>
</feature>
<gene>
    <name evidence="3" type="ORF">MNOR_LOCUS12772</name>
</gene>
<dbReference type="InterPro" id="IPR029063">
    <property type="entry name" value="SAM-dependent_MTases_sf"/>
</dbReference>